<evidence type="ECO:0000313" key="2">
    <source>
        <dbReference type="EMBL" id="SPD76255.1"/>
    </source>
</evidence>
<evidence type="ECO:0000256" key="1">
    <source>
        <dbReference type="SAM" id="MobiDB-lite"/>
    </source>
</evidence>
<gene>
    <name evidence="2" type="ORF">PITCH_A880007</name>
</gene>
<dbReference type="EMBL" id="OJIN01000234">
    <property type="protein sequence ID" value="SPD76255.1"/>
    <property type="molecule type" value="Genomic_DNA"/>
</dbReference>
<proteinExistence type="predicted"/>
<feature type="region of interest" description="Disordered" evidence="1">
    <location>
        <begin position="22"/>
        <end position="47"/>
    </location>
</feature>
<feature type="compositionally biased region" description="Basic and acidic residues" evidence="1">
    <location>
        <begin position="33"/>
        <end position="47"/>
    </location>
</feature>
<reference evidence="2" key="1">
    <citation type="submission" date="2018-01" db="EMBL/GenBank/DDBJ databases">
        <authorList>
            <person name="Regsiter A."/>
            <person name="William W."/>
        </authorList>
    </citation>
    <scope>NUCLEOTIDE SEQUENCE</scope>
    <source>
        <strain evidence="2">TRIP AH-1</strain>
    </source>
</reference>
<accession>A0A445N3H1</accession>
<name>A0A445N3H1_9BACT</name>
<dbReference type="AlphaFoldDB" id="A0A445N3H1"/>
<organism evidence="2">
    <name type="scientific">uncultured Desulfobacterium sp</name>
    <dbReference type="NCBI Taxonomy" id="201089"/>
    <lineage>
        <taxon>Bacteria</taxon>
        <taxon>Pseudomonadati</taxon>
        <taxon>Thermodesulfobacteriota</taxon>
        <taxon>Desulfobacteria</taxon>
        <taxon>Desulfobacterales</taxon>
        <taxon>Desulfobacteriaceae</taxon>
        <taxon>Desulfobacterium</taxon>
        <taxon>environmental samples</taxon>
    </lineage>
</organism>
<sequence length="47" mass="5201">MLKGRGRYKPPAARKKLMSMPKRIVNPVAGGKMGKDSQYPERSVEGV</sequence>
<protein>
    <submittedName>
        <fullName evidence="2">Uncharacterized protein</fullName>
    </submittedName>
</protein>